<dbReference type="SUPFAM" id="SSF51735">
    <property type="entry name" value="NAD(P)-binding Rossmann-fold domains"/>
    <property type="match status" value="1"/>
</dbReference>
<keyword evidence="2" id="KW-0560">Oxidoreductase</keyword>
<evidence type="ECO:0000313" key="4">
    <source>
        <dbReference type="Proteomes" id="UP000030706"/>
    </source>
</evidence>
<name>A0A074XGI4_AURPU</name>
<accession>A0A074XGI4</accession>
<dbReference type="EMBL" id="KL584993">
    <property type="protein sequence ID" value="KEQ81157.1"/>
    <property type="molecule type" value="Genomic_DNA"/>
</dbReference>
<dbReference type="PANTHER" id="PTHR24320">
    <property type="entry name" value="RETINOL DEHYDROGENASE"/>
    <property type="match status" value="1"/>
</dbReference>
<dbReference type="Pfam" id="PF00106">
    <property type="entry name" value="adh_short"/>
    <property type="match status" value="1"/>
</dbReference>
<dbReference type="Gene3D" id="3.40.50.720">
    <property type="entry name" value="NAD(P)-binding Rossmann-like Domain"/>
    <property type="match status" value="1"/>
</dbReference>
<comment type="similarity">
    <text evidence="1">Belongs to the short-chain dehydrogenases/reductases (SDR) family.</text>
</comment>
<dbReference type="OrthoDB" id="191139at2759"/>
<sequence>MDRYVAIHQEPNGPGDARTTAEQVLADEGLAGKWTGRVILVTGATSGLGMETARVLHKTGARIFITSRQQAKGDEIARIISSEDSSLAPVEAIEMPMDSFESIHKAASVFFAKSPALDILLLNAGVMAAPEGRTKDGFETHFGTNHLAHFLLFQLLKPALLQASKPESHSRVVVLSSGAHKSDGIHPENYNLEGEYNPYMAYAQSKTANIYMANELNRRCGSQGINGLSVHPGVIFETGIARHQGGADTLRENMAKERDDIRKWAKSIPQGAATSVYAAIAKALEGKGGLYLEDCHVPKQEAPGAVTYHQGHAAHAYNQELEGKLWQDSLRMVNISDDKA</sequence>
<dbReference type="Proteomes" id="UP000030706">
    <property type="component" value="Unassembled WGS sequence"/>
</dbReference>
<dbReference type="PANTHER" id="PTHR24320:SF272">
    <property type="entry name" value="NAD(P)-BINDING ROSSMANN-FOLD SUPERFAMILY PROTEIN"/>
    <property type="match status" value="1"/>
</dbReference>
<evidence type="ECO:0000256" key="1">
    <source>
        <dbReference type="ARBA" id="ARBA00006484"/>
    </source>
</evidence>
<evidence type="ECO:0000313" key="3">
    <source>
        <dbReference type="EMBL" id="KEQ81157.1"/>
    </source>
</evidence>
<proteinExistence type="inferred from homology"/>
<gene>
    <name evidence="3" type="ORF">M438DRAFT_348249</name>
</gene>
<dbReference type="InterPro" id="IPR036291">
    <property type="entry name" value="NAD(P)-bd_dom_sf"/>
</dbReference>
<dbReference type="STRING" id="1043002.A0A074XGI4"/>
<dbReference type="GO" id="GO:0016491">
    <property type="term" value="F:oxidoreductase activity"/>
    <property type="evidence" value="ECO:0007669"/>
    <property type="project" value="UniProtKB-KW"/>
</dbReference>
<keyword evidence="4" id="KW-1185">Reference proteome</keyword>
<evidence type="ECO:0000256" key="2">
    <source>
        <dbReference type="ARBA" id="ARBA00023002"/>
    </source>
</evidence>
<protein>
    <submittedName>
        <fullName evidence="3">NAD(P)-binding protein</fullName>
    </submittedName>
</protein>
<dbReference type="RefSeq" id="XP_029757344.1">
    <property type="nucleotide sequence ID" value="XM_029906096.1"/>
</dbReference>
<reference evidence="3 4" key="1">
    <citation type="journal article" date="2014" name="BMC Genomics">
        <title>Genome sequencing of four Aureobasidium pullulans varieties: biotechnological potential, stress tolerance, and description of new species.</title>
        <authorList>
            <person name="Gostin Ar C."/>
            <person name="Ohm R.A."/>
            <person name="Kogej T."/>
            <person name="Sonjak S."/>
            <person name="Turk M."/>
            <person name="Zajc J."/>
            <person name="Zalar P."/>
            <person name="Grube M."/>
            <person name="Sun H."/>
            <person name="Han J."/>
            <person name="Sharma A."/>
            <person name="Chiniquy J."/>
            <person name="Ngan C.Y."/>
            <person name="Lipzen A."/>
            <person name="Barry K."/>
            <person name="Grigoriev I.V."/>
            <person name="Gunde-Cimerman N."/>
        </authorList>
    </citation>
    <scope>NUCLEOTIDE SEQUENCE [LARGE SCALE GENOMIC DNA]</scope>
    <source>
        <strain evidence="3 4">EXF-150</strain>
    </source>
</reference>
<organism evidence="3 4">
    <name type="scientific">Aureobasidium pullulans EXF-150</name>
    <dbReference type="NCBI Taxonomy" id="1043002"/>
    <lineage>
        <taxon>Eukaryota</taxon>
        <taxon>Fungi</taxon>
        <taxon>Dikarya</taxon>
        <taxon>Ascomycota</taxon>
        <taxon>Pezizomycotina</taxon>
        <taxon>Dothideomycetes</taxon>
        <taxon>Dothideomycetidae</taxon>
        <taxon>Dothideales</taxon>
        <taxon>Saccotheciaceae</taxon>
        <taxon>Aureobasidium</taxon>
    </lineage>
</organism>
<dbReference type="AlphaFoldDB" id="A0A074XGI4"/>
<dbReference type="HOGENOM" id="CLU_010194_44_0_1"/>
<dbReference type="InterPro" id="IPR002347">
    <property type="entry name" value="SDR_fam"/>
</dbReference>
<dbReference type="GeneID" id="40748402"/>
<dbReference type="PRINTS" id="PR00081">
    <property type="entry name" value="GDHRDH"/>
</dbReference>